<keyword evidence="2 7" id="KW-0645">Protease</keyword>
<evidence type="ECO:0000256" key="8">
    <source>
        <dbReference type="SAM" id="MobiDB-lite"/>
    </source>
</evidence>
<keyword evidence="4 7" id="KW-0720">Serine protease</keyword>
<feature type="active site" description="Charge relay system" evidence="7">
    <location>
        <position position="295"/>
    </location>
</feature>
<dbReference type="Pfam" id="PF00082">
    <property type="entry name" value="Peptidase_S8"/>
    <property type="match status" value="1"/>
</dbReference>
<evidence type="ECO:0000256" key="7">
    <source>
        <dbReference type="PROSITE-ProRule" id="PRU01240"/>
    </source>
</evidence>
<feature type="active site" description="Charge relay system" evidence="7">
    <location>
        <position position="59"/>
    </location>
</feature>
<keyword evidence="12" id="KW-1185">Reference proteome</keyword>
<evidence type="ECO:0000256" key="5">
    <source>
        <dbReference type="ARBA" id="ARBA00023529"/>
    </source>
</evidence>
<dbReference type="PANTHER" id="PTHR43399">
    <property type="entry name" value="SUBTILISIN-RELATED"/>
    <property type="match status" value="1"/>
</dbReference>
<dbReference type="Proteomes" id="UP000078348">
    <property type="component" value="Unassembled WGS sequence"/>
</dbReference>
<dbReference type="PANTHER" id="PTHR43399:SF4">
    <property type="entry name" value="CELL WALL-ASSOCIATED PROTEASE"/>
    <property type="match status" value="1"/>
</dbReference>
<dbReference type="CDD" id="cd04842">
    <property type="entry name" value="Peptidases_S8_Kp43_protease"/>
    <property type="match status" value="1"/>
</dbReference>
<dbReference type="InterPro" id="IPR015500">
    <property type="entry name" value="Peptidase_S8_subtilisin-rel"/>
</dbReference>
<name>A0A196S8W2_BLAHN</name>
<organism evidence="11 12">
    <name type="scientific">Blastocystis sp. subtype 1 (strain ATCC 50177 / NandII)</name>
    <dbReference type="NCBI Taxonomy" id="478820"/>
    <lineage>
        <taxon>Eukaryota</taxon>
        <taxon>Sar</taxon>
        <taxon>Stramenopiles</taxon>
        <taxon>Bigyra</taxon>
        <taxon>Opalozoa</taxon>
        <taxon>Opalinata</taxon>
        <taxon>Blastocystidae</taxon>
        <taxon>Blastocystis</taxon>
    </lineage>
</organism>
<dbReference type="AlphaFoldDB" id="A0A196S8W2"/>
<feature type="active site" description="Charge relay system" evidence="7">
    <location>
        <position position="107"/>
    </location>
</feature>
<comment type="caution">
    <text evidence="11">The sequence shown here is derived from an EMBL/GenBank/DDBJ whole genome shotgun (WGS) entry which is preliminary data.</text>
</comment>
<dbReference type="GO" id="GO:0004252">
    <property type="term" value="F:serine-type endopeptidase activity"/>
    <property type="evidence" value="ECO:0007669"/>
    <property type="project" value="UniProtKB-UniRule"/>
</dbReference>
<evidence type="ECO:0000256" key="9">
    <source>
        <dbReference type="SAM" id="Phobius"/>
    </source>
</evidence>
<reference evidence="11 12" key="1">
    <citation type="submission" date="2016-05" db="EMBL/GenBank/DDBJ databases">
        <title>Nuclear genome of Blastocystis sp. subtype 1 NandII.</title>
        <authorList>
            <person name="Gentekaki E."/>
            <person name="Curtis B."/>
            <person name="Stairs C."/>
            <person name="Eme L."/>
            <person name="Herman E."/>
            <person name="Klimes V."/>
            <person name="Arias M.C."/>
            <person name="Elias M."/>
            <person name="Hilliou F."/>
            <person name="Klute M."/>
            <person name="Malik S.-B."/>
            <person name="Pightling A."/>
            <person name="Rachubinski R."/>
            <person name="Salas D."/>
            <person name="Schlacht A."/>
            <person name="Suga H."/>
            <person name="Archibald J."/>
            <person name="Ball S.G."/>
            <person name="Clark G."/>
            <person name="Dacks J."/>
            <person name="Van Der Giezen M."/>
            <person name="Tsaousis A."/>
            <person name="Roger A."/>
        </authorList>
    </citation>
    <scope>NUCLEOTIDE SEQUENCE [LARGE SCALE GENOMIC DNA]</scope>
    <source>
        <strain evidence="12">ATCC 50177 / NandII</strain>
    </source>
</reference>
<dbReference type="EC" id="3.4.21.62" evidence="6"/>
<evidence type="ECO:0000256" key="1">
    <source>
        <dbReference type="ARBA" id="ARBA00011073"/>
    </source>
</evidence>
<dbReference type="STRING" id="478820.A0A196S8W2"/>
<comment type="similarity">
    <text evidence="1 7">Belongs to the peptidase S8 family.</text>
</comment>
<dbReference type="InterPro" id="IPR022398">
    <property type="entry name" value="Peptidase_S8_His-AS"/>
</dbReference>
<evidence type="ECO:0000256" key="2">
    <source>
        <dbReference type="ARBA" id="ARBA00022670"/>
    </source>
</evidence>
<keyword evidence="3 7" id="KW-0378">Hydrolase</keyword>
<evidence type="ECO:0000256" key="3">
    <source>
        <dbReference type="ARBA" id="ARBA00022801"/>
    </source>
</evidence>
<dbReference type="SUPFAM" id="SSF52743">
    <property type="entry name" value="Subtilisin-like"/>
    <property type="match status" value="1"/>
</dbReference>
<dbReference type="InterPro" id="IPR023828">
    <property type="entry name" value="Peptidase_S8_Ser-AS"/>
</dbReference>
<feature type="region of interest" description="Disordered" evidence="8">
    <location>
        <begin position="503"/>
        <end position="592"/>
    </location>
</feature>
<dbReference type="PROSITE" id="PS51892">
    <property type="entry name" value="SUBTILASE"/>
    <property type="match status" value="1"/>
</dbReference>
<dbReference type="PROSITE" id="PS00137">
    <property type="entry name" value="SUBTILASE_HIS"/>
    <property type="match status" value="1"/>
</dbReference>
<sequence>MTFDNNLRDALPKSGLSPRRLNDKLQELIPEGAITGSMANTLLFRHNLHGSGVLIGVADTGLDVYHAFFYDSEQAIRYSTLNPNLNHRKVVLYYDYQDRSEYQVGGHGSHICSIIAGQTNISSISQYNGLAFDAKLVFFDITNGAGVTNTPYNLYMSFFPVFYMNNVRIINNSWNYQQKVYNEKCHQIDEYIYDNDDLVVVFSIGNDGESGYNQVPAPALAKNVIAVGATGVTGYGTVEDENYVPYYSSRGPSSGRIKPDLVSAGVAHAAKAFTTTACNNECQDHTDTKVASGTSVAAPSVTASAAIISQYLDSGFYDHPIPKKASMIKAMLLHSTVRLTGSCNRAVCTPFTAWPNPVQGHGRIQLNKVLHFSETTGFDLYLHYDVMTPTAAAVEIPVVLSSAAAFKATLVWTDPPGASSSTFQLVNDLDLTVTFEHSGVVVYPNGKTEADHENNVEIVDLTAQQMQEQFGSTAVRRVVVRVGKTTLTSSQYYSLVLTGDFDHNHLNGQPTTPPPTTPPPTTVPPTTLPPTTPPPTTLPPTTLPPTTLPPTTLPPTTLPPTTLPPTTLPPTTLPPTTLPPTTLPPPTLPPPTTAPKPSIVDWMMENVLTLIVILLLFVIIIMLLVIMIVWMKPCKPKLPIKPKPVPPQPHHPSITDEQARAILSYSINDIEESRKKGWE</sequence>
<dbReference type="InterPro" id="IPR000209">
    <property type="entry name" value="Peptidase_S8/S53_dom"/>
</dbReference>
<dbReference type="Gene3D" id="3.40.50.200">
    <property type="entry name" value="Peptidase S8/S53 domain"/>
    <property type="match status" value="1"/>
</dbReference>
<evidence type="ECO:0000256" key="4">
    <source>
        <dbReference type="ARBA" id="ARBA00022825"/>
    </source>
</evidence>
<gene>
    <name evidence="11" type="ORF">AV274_4858</name>
</gene>
<evidence type="ECO:0000256" key="6">
    <source>
        <dbReference type="ARBA" id="ARBA00023619"/>
    </source>
</evidence>
<dbReference type="PROSITE" id="PS00138">
    <property type="entry name" value="SUBTILASE_SER"/>
    <property type="match status" value="1"/>
</dbReference>
<feature type="transmembrane region" description="Helical" evidence="9">
    <location>
        <begin position="607"/>
        <end position="631"/>
    </location>
</feature>
<proteinExistence type="inferred from homology"/>
<dbReference type="GO" id="GO:0006508">
    <property type="term" value="P:proteolysis"/>
    <property type="evidence" value="ECO:0007669"/>
    <property type="project" value="UniProtKB-KW"/>
</dbReference>
<evidence type="ECO:0000259" key="10">
    <source>
        <dbReference type="Pfam" id="PF00082"/>
    </source>
</evidence>
<evidence type="ECO:0000313" key="11">
    <source>
        <dbReference type="EMBL" id="OAO13468.1"/>
    </source>
</evidence>
<dbReference type="PRINTS" id="PR00723">
    <property type="entry name" value="SUBTILISIN"/>
</dbReference>
<dbReference type="Gene3D" id="2.60.120.380">
    <property type="match status" value="1"/>
</dbReference>
<protein>
    <recommendedName>
        <fullName evidence="6">subtilisin</fullName>
        <ecNumber evidence="6">3.4.21.62</ecNumber>
    </recommendedName>
</protein>
<accession>A0A196S8W2</accession>
<dbReference type="InterPro" id="IPR051048">
    <property type="entry name" value="Peptidase_S8/S53_subtilisin"/>
</dbReference>
<evidence type="ECO:0000313" key="12">
    <source>
        <dbReference type="Proteomes" id="UP000078348"/>
    </source>
</evidence>
<feature type="domain" description="Peptidase S8/S53" evidence="10">
    <location>
        <begin position="50"/>
        <end position="336"/>
    </location>
</feature>
<feature type="compositionally biased region" description="Pro residues" evidence="8">
    <location>
        <begin position="511"/>
        <end position="592"/>
    </location>
</feature>
<comment type="catalytic activity">
    <reaction evidence="5">
        <text>Hydrolysis of proteins with broad specificity for peptide bonds, and a preference for a large uncharged residue in P1. Hydrolyzes peptide amides.</text>
        <dbReference type="EC" id="3.4.21.62"/>
    </reaction>
</comment>
<dbReference type="OrthoDB" id="10256524at2759"/>
<dbReference type="InterPro" id="IPR036852">
    <property type="entry name" value="Peptidase_S8/S53_dom_sf"/>
</dbReference>
<dbReference type="EMBL" id="LXWW01000390">
    <property type="protein sequence ID" value="OAO13468.1"/>
    <property type="molecule type" value="Genomic_DNA"/>
</dbReference>
<keyword evidence="9" id="KW-0812">Transmembrane</keyword>
<keyword evidence="9" id="KW-1133">Transmembrane helix</keyword>
<dbReference type="InterPro" id="IPR034058">
    <property type="entry name" value="TagA/B/C/D_pept_dom"/>
</dbReference>
<keyword evidence="9" id="KW-0472">Membrane</keyword>